<dbReference type="RefSeq" id="WP_115834023.1">
    <property type="nucleotide sequence ID" value="NZ_QNUL01000038.1"/>
</dbReference>
<organism evidence="1 2">
    <name type="scientific">Dyadobacter luteus</name>
    <dbReference type="NCBI Taxonomy" id="2259619"/>
    <lineage>
        <taxon>Bacteria</taxon>
        <taxon>Pseudomonadati</taxon>
        <taxon>Bacteroidota</taxon>
        <taxon>Cytophagia</taxon>
        <taxon>Cytophagales</taxon>
        <taxon>Spirosomataceae</taxon>
        <taxon>Dyadobacter</taxon>
    </lineage>
</organism>
<dbReference type="AlphaFoldDB" id="A0A3D8Y485"/>
<proteinExistence type="predicted"/>
<protein>
    <recommendedName>
        <fullName evidence="3">Response regulatory domain-containing protein</fullName>
    </recommendedName>
</protein>
<sequence length="125" mass="14674">MKKLFFFDQIKENKDIGFLPHHWRLERVGTISEVLNHPFFCMSGEKPDVFMARPGSPVSEMAVFLRYLKRHRPNVPFVLVIHDDRHEEVWRTLLKGVDILLLKRASVSGYLDHFTNAMSKHIQTS</sequence>
<name>A0A3D8Y485_9BACT</name>
<dbReference type="EMBL" id="QNUL01000038">
    <property type="protein sequence ID" value="REA56512.1"/>
    <property type="molecule type" value="Genomic_DNA"/>
</dbReference>
<dbReference type="Proteomes" id="UP000256373">
    <property type="component" value="Unassembled WGS sequence"/>
</dbReference>
<evidence type="ECO:0008006" key="3">
    <source>
        <dbReference type="Google" id="ProtNLM"/>
    </source>
</evidence>
<accession>A0A3D8Y485</accession>
<evidence type="ECO:0000313" key="1">
    <source>
        <dbReference type="EMBL" id="REA56512.1"/>
    </source>
</evidence>
<reference evidence="1 2" key="1">
    <citation type="submission" date="2018-07" db="EMBL/GenBank/DDBJ databases">
        <title>Dyadobacter roseus sp. nov., isolated from rose rhizosphere soil.</title>
        <authorList>
            <person name="Chen L."/>
        </authorList>
    </citation>
    <scope>NUCLEOTIDE SEQUENCE [LARGE SCALE GENOMIC DNA]</scope>
    <source>
        <strain evidence="1 2">RS19</strain>
    </source>
</reference>
<gene>
    <name evidence="1" type="ORF">DSL64_26710</name>
</gene>
<comment type="caution">
    <text evidence="1">The sequence shown here is derived from an EMBL/GenBank/DDBJ whole genome shotgun (WGS) entry which is preliminary data.</text>
</comment>
<evidence type="ECO:0000313" key="2">
    <source>
        <dbReference type="Proteomes" id="UP000256373"/>
    </source>
</evidence>
<keyword evidence="2" id="KW-1185">Reference proteome</keyword>